<comment type="caution">
    <text evidence="2">The sequence shown here is derived from an EMBL/GenBank/DDBJ whole genome shotgun (WGS) entry which is preliminary data.</text>
</comment>
<evidence type="ECO:0000256" key="1">
    <source>
        <dbReference type="SAM" id="Coils"/>
    </source>
</evidence>
<evidence type="ECO:0000313" key="2">
    <source>
        <dbReference type="EMBL" id="GEU88970.1"/>
    </source>
</evidence>
<protein>
    <submittedName>
        <fullName evidence="2">Gag-Pol polyprotein</fullName>
    </submittedName>
</protein>
<name>A0A6L2NS74_TANCI</name>
<dbReference type="AlphaFoldDB" id="A0A6L2NS74"/>
<sequence length="388" mass="44822">MEQFQVNTKFLNSLPPEWSKFVTDVKLVKDLHTSNYDQFHAYLEQHELHENEVRDDPITCLNKAMAFLTVVASLREILLVDKQGLLNATVVKVTDIWLDNAHSLSDQRMLHGIRRKQSSQAQTIIPHNVAFQTEDLDTYDSDCDDLSTTQSFLMANISNYGSGVISETKDLNTYDSDCDDLSNAQMVHMANISNYGSDVILEEKANKEQYQESITAELERYKERVKTFKQHLNIDLSCRGKIIDSQIDDMIREKLALKEKVDSLEQNLSKQITKTECLLETLNVFKNKSKEKENKFMETKIDLEYKIKELNNIVFKVGQSAQTVHMLTKPQSFYNNVHKQALGYQNLFYLKKAQWMKPTLYDGIVISEKHVAMPMIDNEETLILEEES</sequence>
<gene>
    <name evidence="2" type="ORF">Tci_060948</name>
</gene>
<dbReference type="EMBL" id="BKCJ010009862">
    <property type="protein sequence ID" value="GEU88970.1"/>
    <property type="molecule type" value="Genomic_DNA"/>
</dbReference>
<reference evidence="2" key="1">
    <citation type="journal article" date="2019" name="Sci. Rep.">
        <title>Draft genome of Tanacetum cinerariifolium, the natural source of mosquito coil.</title>
        <authorList>
            <person name="Yamashiro T."/>
            <person name="Shiraishi A."/>
            <person name="Satake H."/>
            <person name="Nakayama K."/>
        </authorList>
    </citation>
    <scope>NUCLEOTIDE SEQUENCE</scope>
</reference>
<keyword evidence="1" id="KW-0175">Coiled coil</keyword>
<accession>A0A6L2NS74</accession>
<feature type="coiled-coil region" evidence="1">
    <location>
        <begin position="211"/>
        <end position="274"/>
    </location>
</feature>
<organism evidence="2">
    <name type="scientific">Tanacetum cinerariifolium</name>
    <name type="common">Dalmatian daisy</name>
    <name type="synonym">Chrysanthemum cinerariifolium</name>
    <dbReference type="NCBI Taxonomy" id="118510"/>
    <lineage>
        <taxon>Eukaryota</taxon>
        <taxon>Viridiplantae</taxon>
        <taxon>Streptophyta</taxon>
        <taxon>Embryophyta</taxon>
        <taxon>Tracheophyta</taxon>
        <taxon>Spermatophyta</taxon>
        <taxon>Magnoliopsida</taxon>
        <taxon>eudicotyledons</taxon>
        <taxon>Gunneridae</taxon>
        <taxon>Pentapetalae</taxon>
        <taxon>asterids</taxon>
        <taxon>campanulids</taxon>
        <taxon>Asterales</taxon>
        <taxon>Asteraceae</taxon>
        <taxon>Asteroideae</taxon>
        <taxon>Anthemideae</taxon>
        <taxon>Anthemidinae</taxon>
        <taxon>Tanacetum</taxon>
    </lineage>
</organism>
<proteinExistence type="predicted"/>